<evidence type="ECO:0000313" key="2">
    <source>
        <dbReference type="EMBL" id="TDS77583.1"/>
    </source>
</evidence>
<dbReference type="RefSeq" id="WP_133766637.1">
    <property type="nucleotide sequence ID" value="NZ_BAAARP010000004.1"/>
</dbReference>
<proteinExistence type="predicted"/>
<dbReference type="CDD" id="cd04301">
    <property type="entry name" value="NAT_SF"/>
    <property type="match status" value="1"/>
</dbReference>
<feature type="domain" description="N-acetyltransferase" evidence="1">
    <location>
        <begin position="7"/>
        <end position="170"/>
    </location>
</feature>
<dbReference type="AlphaFoldDB" id="A0A4R7FMC1"/>
<organism evidence="2 3">
    <name type="scientific">Amnibacterium kyonggiense</name>
    <dbReference type="NCBI Taxonomy" id="595671"/>
    <lineage>
        <taxon>Bacteria</taxon>
        <taxon>Bacillati</taxon>
        <taxon>Actinomycetota</taxon>
        <taxon>Actinomycetes</taxon>
        <taxon>Micrococcales</taxon>
        <taxon>Microbacteriaceae</taxon>
        <taxon>Amnibacterium</taxon>
    </lineage>
</organism>
<reference evidence="2 3" key="1">
    <citation type="submission" date="2019-03" db="EMBL/GenBank/DDBJ databases">
        <title>Genomic Encyclopedia of Archaeal and Bacterial Type Strains, Phase II (KMG-II): from individual species to whole genera.</title>
        <authorList>
            <person name="Goeker M."/>
        </authorList>
    </citation>
    <scope>NUCLEOTIDE SEQUENCE [LARGE SCALE GENOMIC DNA]</scope>
    <source>
        <strain evidence="2 3">DSM 24782</strain>
    </source>
</reference>
<dbReference type="SUPFAM" id="SSF55729">
    <property type="entry name" value="Acyl-CoA N-acyltransferases (Nat)"/>
    <property type="match status" value="1"/>
</dbReference>
<evidence type="ECO:0000313" key="3">
    <source>
        <dbReference type="Proteomes" id="UP000295344"/>
    </source>
</evidence>
<dbReference type="PANTHER" id="PTHR43415:SF3">
    <property type="entry name" value="GNAT-FAMILY ACETYLTRANSFERASE"/>
    <property type="match status" value="1"/>
</dbReference>
<dbReference type="InterPro" id="IPR000182">
    <property type="entry name" value="GNAT_dom"/>
</dbReference>
<dbReference type="OrthoDB" id="9814648at2"/>
<dbReference type="PROSITE" id="PS51186">
    <property type="entry name" value="GNAT"/>
    <property type="match status" value="1"/>
</dbReference>
<gene>
    <name evidence="2" type="ORF">CLV52_2540</name>
</gene>
<evidence type="ECO:0000259" key="1">
    <source>
        <dbReference type="PROSITE" id="PS51186"/>
    </source>
</evidence>
<comment type="caution">
    <text evidence="2">The sequence shown here is derived from an EMBL/GenBank/DDBJ whole genome shotgun (WGS) entry which is preliminary data.</text>
</comment>
<keyword evidence="3" id="KW-1185">Reference proteome</keyword>
<dbReference type="Gene3D" id="3.40.630.30">
    <property type="match status" value="1"/>
</dbReference>
<dbReference type="GO" id="GO:0016747">
    <property type="term" value="F:acyltransferase activity, transferring groups other than amino-acyl groups"/>
    <property type="evidence" value="ECO:0007669"/>
    <property type="project" value="InterPro"/>
</dbReference>
<dbReference type="InterPro" id="IPR016181">
    <property type="entry name" value="Acyl_CoA_acyltransferase"/>
</dbReference>
<keyword evidence="2" id="KW-0808">Transferase</keyword>
<name>A0A4R7FMC1_9MICO</name>
<dbReference type="Proteomes" id="UP000295344">
    <property type="component" value="Unassembled WGS sequence"/>
</dbReference>
<accession>A0A4R7FMC1</accession>
<dbReference type="PANTHER" id="PTHR43415">
    <property type="entry name" value="SPERMIDINE N(1)-ACETYLTRANSFERASE"/>
    <property type="match status" value="1"/>
</dbReference>
<sequence length="174" mass="18922">MPDSPTVTLRARIDADTDALYRLAGELSSWEERGPSSPAPLSRAAFEARLARVESEGSDVVRFVIEADGLAVGTVTLMGEDDLARHAEVGIALLPEARGRGIGTAAIREIVEFAFVRRNLRRLHLQAIASNARAIRAYEKAGFVVEGRLREHAWVRGSYEDIVLMGLLRDAGVG</sequence>
<dbReference type="EMBL" id="SOAM01000002">
    <property type="protein sequence ID" value="TDS77583.1"/>
    <property type="molecule type" value="Genomic_DNA"/>
</dbReference>
<protein>
    <submittedName>
        <fullName evidence="2">RimJ/RimL family protein N-acetyltransferase</fullName>
    </submittedName>
</protein>
<dbReference type="Pfam" id="PF13302">
    <property type="entry name" value="Acetyltransf_3"/>
    <property type="match status" value="1"/>
</dbReference>